<dbReference type="GO" id="GO:0006893">
    <property type="term" value="P:Golgi to plasma membrane transport"/>
    <property type="evidence" value="ECO:0007669"/>
    <property type="project" value="TreeGrafter"/>
</dbReference>
<reference evidence="1" key="1">
    <citation type="submission" date="2020-04" db="EMBL/GenBank/DDBJ databases">
        <authorList>
            <person name="Alioto T."/>
            <person name="Alioto T."/>
            <person name="Gomez Garrido J."/>
        </authorList>
    </citation>
    <scope>NUCLEOTIDE SEQUENCE</scope>
    <source>
        <strain evidence="1">A484AB</strain>
    </source>
</reference>
<organism evidence="1 2">
    <name type="scientific">Paramuricea clavata</name>
    <name type="common">Red gorgonian</name>
    <name type="synonym">Violescent sea-whip</name>
    <dbReference type="NCBI Taxonomy" id="317549"/>
    <lineage>
        <taxon>Eukaryota</taxon>
        <taxon>Metazoa</taxon>
        <taxon>Cnidaria</taxon>
        <taxon>Anthozoa</taxon>
        <taxon>Octocorallia</taxon>
        <taxon>Malacalcyonacea</taxon>
        <taxon>Plexauridae</taxon>
        <taxon>Paramuricea</taxon>
    </lineage>
</organism>
<dbReference type="GO" id="GO:0005886">
    <property type="term" value="C:plasma membrane"/>
    <property type="evidence" value="ECO:0007669"/>
    <property type="project" value="TreeGrafter"/>
</dbReference>
<keyword evidence="2" id="KW-1185">Reference proteome</keyword>
<dbReference type="GO" id="GO:0045159">
    <property type="term" value="F:myosin II binding"/>
    <property type="evidence" value="ECO:0007669"/>
    <property type="project" value="TreeGrafter"/>
</dbReference>
<gene>
    <name evidence="1" type="ORF">PACLA_8A028443</name>
</gene>
<dbReference type="PANTHER" id="PTHR10241">
    <property type="entry name" value="LETHAL 2 GIANT LARVAE PROTEIN"/>
    <property type="match status" value="1"/>
</dbReference>
<dbReference type="GO" id="GO:0005737">
    <property type="term" value="C:cytoplasm"/>
    <property type="evidence" value="ECO:0007669"/>
    <property type="project" value="TreeGrafter"/>
</dbReference>
<comment type="caution">
    <text evidence="1">The sequence shown here is derived from an EMBL/GenBank/DDBJ whole genome shotgun (WGS) entry which is preliminary data.</text>
</comment>
<dbReference type="AlphaFoldDB" id="A0A6S7FQS5"/>
<protein>
    <submittedName>
        <fullName evidence="1">Uncharacterized protein</fullName>
    </submittedName>
</protein>
<dbReference type="PANTHER" id="PTHR10241:SF25">
    <property type="entry name" value="TOMOSYN, ISOFORM C"/>
    <property type="match status" value="1"/>
</dbReference>
<sequence length="72" mass="8181">MSKFKTIKDRLPVLTLFNSSSKNEEPIDERLKPEQFSLLKTVRHGFPYKPTCLAYDPLQKLLAIGTAKGCIN</sequence>
<dbReference type="GO" id="GO:0006887">
    <property type="term" value="P:exocytosis"/>
    <property type="evidence" value="ECO:0007669"/>
    <property type="project" value="TreeGrafter"/>
</dbReference>
<dbReference type="OrthoDB" id="19944at2759"/>
<dbReference type="GO" id="GO:0019905">
    <property type="term" value="F:syntaxin binding"/>
    <property type="evidence" value="ECO:0007669"/>
    <property type="project" value="TreeGrafter"/>
</dbReference>
<evidence type="ECO:0000313" key="1">
    <source>
        <dbReference type="EMBL" id="CAB3982264.1"/>
    </source>
</evidence>
<accession>A0A6S7FQS5</accession>
<evidence type="ECO:0000313" key="2">
    <source>
        <dbReference type="Proteomes" id="UP001152795"/>
    </source>
</evidence>
<proteinExistence type="predicted"/>
<dbReference type="Proteomes" id="UP001152795">
    <property type="component" value="Unassembled WGS sequence"/>
</dbReference>
<feature type="non-terminal residue" evidence="1">
    <location>
        <position position="1"/>
    </location>
</feature>
<dbReference type="GO" id="GO:0005096">
    <property type="term" value="F:GTPase activator activity"/>
    <property type="evidence" value="ECO:0007669"/>
    <property type="project" value="TreeGrafter"/>
</dbReference>
<name>A0A6S7FQS5_PARCT</name>
<dbReference type="EMBL" id="CACRXK020000483">
    <property type="protein sequence ID" value="CAB3982264.1"/>
    <property type="molecule type" value="Genomic_DNA"/>
</dbReference>